<keyword evidence="16" id="KW-1185">Reference proteome</keyword>
<dbReference type="PROSITE" id="PS50071">
    <property type="entry name" value="HOMEOBOX_2"/>
    <property type="match status" value="4"/>
</dbReference>
<evidence type="ECO:0000256" key="9">
    <source>
        <dbReference type="PROSITE-ProRule" id="PRU00042"/>
    </source>
</evidence>
<feature type="region of interest" description="Disordered" evidence="12">
    <location>
        <begin position="1050"/>
        <end position="1105"/>
    </location>
</feature>
<dbReference type="InterPro" id="IPR017970">
    <property type="entry name" value="Homeobox_CS"/>
</dbReference>
<dbReference type="SUPFAM" id="SSF57667">
    <property type="entry name" value="beta-beta-alpha zinc fingers"/>
    <property type="match status" value="1"/>
</dbReference>
<feature type="compositionally biased region" description="Low complexity" evidence="12">
    <location>
        <begin position="995"/>
        <end position="1004"/>
    </location>
</feature>
<keyword evidence="8 10" id="KW-0539">Nucleus</keyword>
<feature type="region of interest" description="Disordered" evidence="12">
    <location>
        <begin position="1492"/>
        <end position="1538"/>
    </location>
</feature>
<dbReference type="SMART" id="SM00355">
    <property type="entry name" value="ZnF_C2H2"/>
    <property type="match status" value="7"/>
</dbReference>
<gene>
    <name evidence="15" type="ORF">OXX778_LOCUS1839</name>
</gene>
<dbReference type="CDD" id="cd00086">
    <property type="entry name" value="homeodomain"/>
    <property type="match status" value="4"/>
</dbReference>
<dbReference type="InterPro" id="IPR036236">
    <property type="entry name" value="Znf_C2H2_sf"/>
</dbReference>
<dbReference type="SUPFAM" id="SSF46689">
    <property type="entry name" value="Homeodomain-like"/>
    <property type="match status" value="4"/>
</dbReference>
<feature type="domain" description="Homeobox" evidence="13">
    <location>
        <begin position="1346"/>
        <end position="1406"/>
    </location>
</feature>
<protein>
    <submittedName>
        <fullName evidence="15">Uncharacterized protein</fullName>
    </submittedName>
</protein>
<keyword evidence="6 10" id="KW-0238">DNA-binding</keyword>
<evidence type="ECO:0000256" key="5">
    <source>
        <dbReference type="ARBA" id="ARBA00022833"/>
    </source>
</evidence>
<dbReference type="OrthoDB" id="6417226at2759"/>
<evidence type="ECO:0000256" key="11">
    <source>
        <dbReference type="RuleBase" id="RU000682"/>
    </source>
</evidence>
<reference evidence="15" key="1">
    <citation type="submission" date="2021-02" db="EMBL/GenBank/DDBJ databases">
        <authorList>
            <person name="Nowell W R."/>
        </authorList>
    </citation>
    <scope>NUCLEOTIDE SEQUENCE</scope>
    <source>
        <strain evidence="15">Ploen Becks lab</strain>
    </source>
</reference>
<evidence type="ECO:0000256" key="1">
    <source>
        <dbReference type="ARBA" id="ARBA00004123"/>
    </source>
</evidence>
<feature type="DNA-binding region" description="Homeobox" evidence="10">
    <location>
        <begin position="1348"/>
        <end position="1407"/>
    </location>
</feature>
<feature type="region of interest" description="Disordered" evidence="12">
    <location>
        <begin position="722"/>
        <end position="755"/>
    </location>
</feature>
<feature type="region of interest" description="Disordered" evidence="12">
    <location>
        <begin position="1582"/>
        <end position="1606"/>
    </location>
</feature>
<evidence type="ECO:0000256" key="12">
    <source>
        <dbReference type="SAM" id="MobiDB-lite"/>
    </source>
</evidence>
<dbReference type="PROSITE" id="PS50157">
    <property type="entry name" value="ZINC_FINGER_C2H2_2"/>
    <property type="match status" value="1"/>
</dbReference>
<feature type="region of interest" description="Disordered" evidence="12">
    <location>
        <begin position="1174"/>
        <end position="1193"/>
    </location>
</feature>
<evidence type="ECO:0000313" key="15">
    <source>
        <dbReference type="EMBL" id="CAF0717630.1"/>
    </source>
</evidence>
<sequence length="1786" mass="205712">MNLNDELIRHEFKTFSNMTRSRSESTDSLTESVQSTTNETKQTVFIDEILQDDIKNNFFCLSCCFKFDTSNTFTKHLNNHHRKQVQLSKSQEKFLNDPNLTSQYHFLVMYLNYNIKAKFLRKYSHDLLVLNEETALLIEELNKEEHVENDLSDSSDRDLSYQDENSLLYEDKYKCSLLFVDYSIIKLSRIFSNLRELYSSYPVSIKNSDLQNHTNETDKNENYKSPNKKTSNHIVHSRNACKKLKCPNCNWHYKYKETLDIHMREKHSTDSSNNMSQQCIYCVENIQHPRLGRGEQYKCGYKPYRCDICDYSTTTKGNLSIHMQSDKHMNNLKELNVINVNKRDQDDDDDTNNRINNELSSNELDQNKKQSFKKYLNTNSRNLPQDQNNSSTSTSKSILKSSQIEFSILCPLCQIEFSEQNLLESHLKESHCVINEDAIKNLVDSAKKFDRNISMLTTNETGVKSLENDSKMSQKNDMDNKLELVLNSSDFDLYIENFLMKYNDILDSILNNYLLKNKTLYKNFLHNLISDPSTSNTPNEENLEQNFQVKCSNCSFLIKFTNLVDFKKHQIDQHKIDRSQLNLILIRNCLKNFQTSFRNPQDELKNFLRSKTVNLNDSTCDLILCNLILNRMNKTFSMNKPVANKLAFSAESLISTQPIKTSPVVQPNEQYNNLLNYFKNSPMPNPQQNPLLNQLFLPFMLSSSPIAAAAVAAAAVATNPNPAPASPINEDSIKSENLDESLDLTPQNNSSRRRRTRITEDQLKVLRQYFDINKSPTDEQIVDIARRTQLQGKVIKHWFRNTLFKERQKDKDSPYNFNNPPLTQLNLEEYEKTGKIVAEPANLSHNSSNQEFFKNEENSIKNENLNESTSSNNEEIHINNGENINIESDNEEQNIDINSNSRCSSVGLKNRPNRTKFNESQIKALNNAFKQQKYPKDEQISQLAKQLNLKPRVITVWFQNARQKARKSSINNKEQDEETNDLDEYYDMNDDCDDTQSQVSSSTDKSNKSQNKENNNQNLLALAAAQAAQAKALQLQLAMSLLAAHQQQQIQQNEKSSSSSSISSNESKKNDDEIEDEIDYDDDDLDDFNEDDETDSSKISQKLDQNKILPSTKRLRTTILPEQQDFLMQKYQLDQNPSRKMLDEIAKQVRLKKRVVQVWFQNTRARERKGIIKINPNPNQINNNNNSNNTPVINSKMNKKCTICQLTFRTKSELESHLILKHNYSYEQASSFVVDENEVVTKNEKEKVNNIPNPSQQNGLNSMLMSTLFAHLQQQQQQPFDLSFKKQEIVPQSPIIKPISQNVEHRSRSSSSSGTAAVTISKIKTFKKEPTVTPQTNHISQNMPQNNQRRVRTQMTQYQVNVMRLIFAEYKTPTMNECELMGKEINLKKRVVQVWFQNARAKEKKNNSNGNRSILFSNTANNDLSNFEFSTEECLLCNVMYNQTNLSSSGVPCGAVTQQQREHLFSKQHLGKLIQFVSKIAVDNGASCPVEFSKNSKNDDDLDESECDDDVNTDDEEEVENIENSGEKSEHQDFKPQDTEAKMNSSFDMNRLLQIPQTTPQNSQFFNYFYYMNQQKIVPNLNSSSASSASSTCSTNSTPSSSINTSPQFYPQFPNPILAQIYASLAAQQLFTLDSLNIPKNVQGEIEKKLMLGHATPIQFTLDNSTKNELINKFNYNSDDLEEQVQNSYYICRVCKCLSTNQESLRTHQCLNQINVNNSIVKLEQIGYKCLICANSDYVFTNSTDFVEHSTKLGHFMLKKVSPNGVLKRKEEFDLDTNNNSKKIKY</sequence>
<evidence type="ECO:0000313" key="16">
    <source>
        <dbReference type="Proteomes" id="UP000663879"/>
    </source>
</evidence>
<feature type="region of interest" description="Disordered" evidence="12">
    <location>
        <begin position="209"/>
        <end position="231"/>
    </location>
</feature>
<keyword evidence="4 9" id="KW-0863">Zinc-finger</keyword>
<dbReference type="GO" id="GO:0000981">
    <property type="term" value="F:DNA-binding transcription factor activity, RNA polymerase II-specific"/>
    <property type="evidence" value="ECO:0007669"/>
    <property type="project" value="InterPro"/>
</dbReference>
<feature type="compositionally biased region" description="Acidic residues" evidence="12">
    <location>
        <begin position="984"/>
        <end position="994"/>
    </location>
</feature>
<feature type="compositionally biased region" description="Basic and acidic residues" evidence="12">
    <location>
        <begin position="1525"/>
        <end position="1538"/>
    </location>
</feature>
<feature type="DNA-binding region" description="Homeobox" evidence="10">
    <location>
        <begin position="1112"/>
        <end position="1171"/>
    </location>
</feature>
<evidence type="ECO:0000256" key="6">
    <source>
        <dbReference type="ARBA" id="ARBA00023125"/>
    </source>
</evidence>
<keyword evidence="7 10" id="KW-0371">Homeobox</keyword>
<dbReference type="FunFam" id="1.10.10.60:FF:000064">
    <property type="entry name" value="Zinc finger homeobox protein 4"/>
    <property type="match status" value="1"/>
</dbReference>
<feature type="compositionally biased region" description="Polar residues" evidence="12">
    <location>
        <begin position="1332"/>
        <end position="1350"/>
    </location>
</feature>
<feature type="domain" description="C2H2-type" evidence="14">
    <location>
        <begin position="244"/>
        <end position="272"/>
    </location>
</feature>
<dbReference type="PROSITE" id="PS00027">
    <property type="entry name" value="HOMEOBOX_1"/>
    <property type="match status" value="3"/>
</dbReference>
<feature type="domain" description="Homeobox" evidence="13">
    <location>
        <begin position="1110"/>
        <end position="1170"/>
    </location>
</feature>
<dbReference type="GO" id="GO:0008270">
    <property type="term" value="F:zinc ion binding"/>
    <property type="evidence" value="ECO:0007669"/>
    <property type="project" value="UniProtKB-KW"/>
</dbReference>
<dbReference type="InterPro" id="IPR013087">
    <property type="entry name" value="Znf_C2H2_type"/>
</dbReference>
<dbReference type="SMART" id="SM00389">
    <property type="entry name" value="HOX"/>
    <property type="match status" value="4"/>
</dbReference>
<feature type="region of interest" description="Disordered" evidence="12">
    <location>
        <begin position="1329"/>
        <end position="1350"/>
    </location>
</feature>
<dbReference type="Gene3D" id="3.30.160.60">
    <property type="entry name" value="Classic Zinc Finger"/>
    <property type="match status" value="1"/>
</dbReference>
<feature type="compositionally biased region" description="Acidic residues" evidence="12">
    <location>
        <begin position="1500"/>
        <end position="1521"/>
    </location>
</feature>
<evidence type="ECO:0000256" key="2">
    <source>
        <dbReference type="ARBA" id="ARBA00022723"/>
    </source>
</evidence>
<evidence type="ECO:0000259" key="14">
    <source>
        <dbReference type="PROSITE" id="PS50157"/>
    </source>
</evidence>
<keyword evidence="5" id="KW-0862">Zinc</keyword>
<evidence type="ECO:0000256" key="7">
    <source>
        <dbReference type="ARBA" id="ARBA00023155"/>
    </source>
</evidence>
<feature type="domain" description="Homeobox" evidence="13">
    <location>
        <begin position="908"/>
        <end position="968"/>
    </location>
</feature>
<evidence type="ECO:0000256" key="4">
    <source>
        <dbReference type="ARBA" id="ARBA00022771"/>
    </source>
</evidence>
<feature type="domain" description="Homeobox" evidence="13">
    <location>
        <begin position="749"/>
        <end position="809"/>
    </location>
</feature>
<dbReference type="InterPro" id="IPR051968">
    <property type="entry name" value="ZnFinger_Homeobox_TR"/>
</dbReference>
<evidence type="ECO:0000256" key="10">
    <source>
        <dbReference type="PROSITE-ProRule" id="PRU00108"/>
    </source>
</evidence>
<feature type="DNA-binding region" description="Homeobox" evidence="10">
    <location>
        <begin position="751"/>
        <end position="810"/>
    </location>
</feature>
<dbReference type="FunFam" id="3.30.160.60:FF:000081">
    <property type="entry name" value="Zinc finger homeobox protein 4"/>
    <property type="match status" value="1"/>
</dbReference>
<comment type="subcellular location">
    <subcellularLocation>
        <location evidence="1 10 11">Nucleus</location>
    </subcellularLocation>
</comment>
<feature type="DNA-binding region" description="Homeobox" evidence="10">
    <location>
        <begin position="910"/>
        <end position="969"/>
    </location>
</feature>
<name>A0A813MBV9_9BILA</name>
<feature type="compositionally biased region" description="Low complexity" evidence="12">
    <location>
        <begin position="1050"/>
        <end position="1065"/>
    </location>
</feature>
<feature type="region of interest" description="Disordered" evidence="12">
    <location>
        <begin position="984"/>
        <end position="1012"/>
    </location>
</feature>
<dbReference type="Gene3D" id="1.10.10.60">
    <property type="entry name" value="Homeodomain-like"/>
    <property type="match status" value="4"/>
</dbReference>
<keyword evidence="3" id="KW-0677">Repeat</keyword>
<evidence type="ECO:0000259" key="13">
    <source>
        <dbReference type="PROSITE" id="PS50071"/>
    </source>
</evidence>
<dbReference type="GO" id="GO:0000978">
    <property type="term" value="F:RNA polymerase II cis-regulatory region sequence-specific DNA binding"/>
    <property type="evidence" value="ECO:0007669"/>
    <property type="project" value="TreeGrafter"/>
</dbReference>
<dbReference type="InterPro" id="IPR001356">
    <property type="entry name" value="HD"/>
</dbReference>
<dbReference type="Proteomes" id="UP000663879">
    <property type="component" value="Unassembled WGS sequence"/>
</dbReference>
<keyword evidence="2" id="KW-0479">Metal-binding</keyword>
<organism evidence="15 16">
    <name type="scientific">Brachionus calyciflorus</name>
    <dbReference type="NCBI Taxonomy" id="104777"/>
    <lineage>
        <taxon>Eukaryota</taxon>
        <taxon>Metazoa</taxon>
        <taxon>Spiralia</taxon>
        <taxon>Gnathifera</taxon>
        <taxon>Rotifera</taxon>
        <taxon>Eurotatoria</taxon>
        <taxon>Monogononta</taxon>
        <taxon>Pseudotrocha</taxon>
        <taxon>Ploima</taxon>
        <taxon>Brachionidae</taxon>
        <taxon>Brachionus</taxon>
    </lineage>
</organism>
<accession>A0A813MBV9</accession>
<dbReference type="PANTHER" id="PTHR45891:SF3">
    <property type="entry name" value="ZINC FINGER PROTEIN 2"/>
    <property type="match status" value="1"/>
</dbReference>
<dbReference type="PROSITE" id="PS00028">
    <property type="entry name" value="ZINC_FINGER_C2H2_1"/>
    <property type="match status" value="4"/>
</dbReference>
<feature type="compositionally biased region" description="Acidic residues" evidence="12">
    <location>
        <begin position="1072"/>
        <end position="1094"/>
    </location>
</feature>
<evidence type="ECO:0000256" key="3">
    <source>
        <dbReference type="ARBA" id="ARBA00022737"/>
    </source>
</evidence>
<dbReference type="EMBL" id="CAJNOC010000128">
    <property type="protein sequence ID" value="CAF0717630.1"/>
    <property type="molecule type" value="Genomic_DNA"/>
</dbReference>
<feature type="region of interest" description="Disordered" evidence="12">
    <location>
        <begin position="342"/>
        <end position="368"/>
    </location>
</feature>
<comment type="caution">
    <text evidence="15">The sequence shown here is derived from an EMBL/GenBank/DDBJ whole genome shotgun (WGS) entry which is preliminary data.</text>
</comment>
<proteinExistence type="predicted"/>
<dbReference type="PANTHER" id="PTHR45891">
    <property type="entry name" value="ZINC FINGER HOMEOBOX PROTEIN"/>
    <property type="match status" value="1"/>
</dbReference>
<dbReference type="Pfam" id="PF00046">
    <property type="entry name" value="Homeodomain"/>
    <property type="match status" value="4"/>
</dbReference>
<dbReference type="GO" id="GO:0005634">
    <property type="term" value="C:nucleus"/>
    <property type="evidence" value="ECO:0007669"/>
    <property type="project" value="UniProtKB-SubCell"/>
</dbReference>
<dbReference type="Pfam" id="PF00096">
    <property type="entry name" value="zf-C2H2"/>
    <property type="match status" value="2"/>
</dbReference>
<evidence type="ECO:0000256" key="8">
    <source>
        <dbReference type="ARBA" id="ARBA00023242"/>
    </source>
</evidence>
<dbReference type="InterPro" id="IPR009057">
    <property type="entry name" value="Homeodomain-like_sf"/>
</dbReference>